<keyword evidence="2" id="KW-0677">Repeat</keyword>
<evidence type="ECO:0000313" key="8">
    <source>
        <dbReference type="EMBL" id="VDK84075.1"/>
    </source>
</evidence>
<keyword evidence="4 5" id="KW-0862">Zinc</keyword>
<dbReference type="GO" id="GO:0043186">
    <property type="term" value="C:P granule"/>
    <property type="evidence" value="ECO:0007669"/>
    <property type="project" value="UniProtKB-ARBA"/>
</dbReference>
<organism evidence="8 9">
    <name type="scientific">Litomosoides sigmodontis</name>
    <name type="common">Filarial nematode worm</name>
    <dbReference type="NCBI Taxonomy" id="42156"/>
    <lineage>
        <taxon>Eukaryota</taxon>
        <taxon>Metazoa</taxon>
        <taxon>Ecdysozoa</taxon>
        <taxon>Nematoda</taxon>
        <taxon>Chromadorea</taxon>
        <taxon>Rhabditida</taxon>
        <taxon>Spirurina</taxon>
        <taxon>Spiruromorpha</taxon>
        <taxon>Filarioidea</taxon>
        <taxon>Onchocercidae</taxon>
        <taxon>Litomosoides</taxon>
    </lineage>
</organism>
<evidence type="ECO:0000256" key="4">
    <source>
        <dbReference type="ARBA" id="ARBA00022833"/>
    </source>
</evidence>
<protein>
    <recommendedName>
        <fullName evidence="7">C3H1-type domain-containing protein</fullName>
    </recommendedName>
</protein>
<dbReference type="STRING" id="42156.A0A3P6TS79"/>
<dbReference type="PANTHER" id="PTHR12547">
    <property type="entry name" value="CCCH ZINC FINGER/TIS11-RELATED"/>
    <property type="match status" value="1"/>
</dbReference>
<dbReference type="AlphaFoldDB" id="A0A3P6TS79"/>
<dbReference type="InterPro" id="IPR036855">
    <property type="entry name" value="Znf_CCCH_sf"/>
</dbReference>
<evidence type="ECO:0000256" key="5">
    <source>
        <dbReference type="PROSITE-ProRule" id="PRU00723"/>
    </source>
</evidence>
<evidence type="ECO:0000259" key="7">
    <source>
        <dbReference type="PROSITE" id="PS50103"/>
    </source>
</evidence>
<dbReference type="EMBL" id="UYRX01000576">
    <property type="protein sequence ID" value="VDK84075.1"/>
    <property type="molecule type" value="Genomic_DNA"/>
</dbReference>
<feature type="region of interest" description="Disordered" evidence="6">
    <location>
        <begin position="93"/>
        <end position="138"/>
    </location>
</feature>
<keyword evidence="1 5" id="KW-0479">Metal-binding</keyword>
<dbReference type="PANTHER" id="PTHR12547:SF18">
    <property type="entry name" value="PROTEIN TIS11"/>
    <property type="match status" value="1"/>
</dbReference>
<feature type="region of interest" description="Disordered" evidence="6">
    <location>
        <begin position="1"/>
        <end position="24"/>
    </location>
</feature>
<dbReference type="Pfam" id="PF00642">
    <property type="entry name" value="zf-CCCH"/>
    <property type="match status" value="2"/>
</dbReference>
<dbReference type="Gene3D" id="4.10.1000.10">
    <property type="entry name" value="Zinc finger, CCCH-type"/>
    <property type="match status" value="1"/>
</dbReference>
<dbReference type="OrthoDB" id="410307at2759"/>
<dbReference type="GO" id="GO:0008270">
    <property type="term" value="F:zinc ion binding"/>
    <property type="evidence" value="ECO:0007669"/>
    <property type="project" value="UniProtKB-KW"/>
</dbReference>
<dbReference type="OMA" id="CNKFTLY"/>
<evidence type="ECO:0000256" key="2">
    <source>
        <dbReference type="ARBA" id="ARBA00022737"/>
    </source>
</evidence>
<feature type="domain" description="C3H1-type" evidence="7">
    <location>
        <begin position="147"/>
        <end position="170"/>
    </location>
</feature>
<dbReference type="SMART" id="SM00356">
    <property type="entry name" value="ZnF_C3H1"/>
    <property type="match status" value="2"/>
</dbReference>
<evidence type="ECO:0000313" key="9">
    <source>
        <dbReference type="Proteomes" id="UP000277928"/>
    </source>
</evidence>
<feature type="domain" description="C3H1-type" evidence="7">
    <location>
        <begin position="181"/>
        <end position="209"/>
    </location>
</feature>
<evidence type="ECO:0000256" key="1">
    <source>
        <dbReference type="ARBA" id="ARBA00022723"/>
    </source>
</evidence>
<dbReference type="SUPFAM" id="SSF90229">
    <property type="entry name" value="CCCH zinc finger"/>
    <property type="match status" value="1"/>
</dbReference>
<accession>A0A3P6TS79</accession>
<evidence type="ECO:0000256" key="6">
    <source>
        <dbReference type="SAM" id="MobiDB-lite"/>
    </source>
</evidence>
<dbReference type="InterPro" id="IPR000571">
    <property type="entry name" value="Znf_CCCH"/>
</dbReference>
<feature type="zinc finger region" description="C3H1-type" evidence="5">
    <location>
        <begin position="181"/>
        <end position="209"/>
    </location>
</feature>
<feature type="zinc finger region" description="C3H1-type" evidence="5">
    <location>
        <begin position="147"/>
        <end position="170"/>
    </location>
</feature>
<evidence type="ECO:0000256" key="3">
    <source>
        <dbReference type="ARBA" id="ARBA00022771"/>
    </source>
</evidence>
<gene>
    <name evidence="8" type="ORF">NLS_LOCUS6491</name>
</gene>
<keyword evidence="9" id="KW-1185">Reference proteome</keyword>
<sequence>MLSTISPQRTVVPVHTGQPGTPPVLNQKRPVIEAAAPIQLRELLKQFYGLEEGADLYAIPNNPNKLFVLYRGQLRTVDLSSWQTVQQGSIPPKVGSDGFKVSSESSLEDAGRDGRVAPPVTPITPHQTTANRVSESEWHKSISDQEREFLKRDIGQCPYGIQCRFAHGIGELRPTPGPHPKYKTQLCNKFALFGSCPYGSRCQFIHMRPYQMQNDLMHMNFTASLDSGSKHALRYRHSSRGARQRFCAGNACQHCCDINMQAIEMPSSHRDSTEIAQAFWHQYRPDGSNVGTTLGGLPAAGSNGLNFDSTAVEDLFSTMSIEERSNPFTQSCFPRINHENYDRSGAIISRVNNTDISYRIS</sequence>
<feature type="compositionally biased region" description="Polar residues" evidence="6">
    <location>
        <begin position="124"/>
        <end position="133"/>
    </location>
</feature>
<dbReference type="InterPro" id="IPR045877">
    <property type="entry name" value="ZFP36-like"/>
</dbReference>
<dbReference type="PROSITE" id="PS50103">
    <property type="entry name" value="ZF_C3H1"/>
    <property type="match status" value="2"/>
</dbReference>
<name>A0A3P6TS79_LITSI</name>
<proteinExistence type="predicted"/>
<reference evidence="8 9" key="1">
    <citation type="submission" date="2018-08" db="EMBL/GenBank/DDBJ databases">
        <authorList>
            <person name="Laetsch R D."/>
            <person name="Stevens L."/>
            <person name="Kumar S."/>
            <person name="Blaxter L. M."/>
        </authorList>
    </citation>
    <scope>NUCLEOTIDE SEQUENCE [LARGE SCALE GENOMIC DNA]</scope>
</reference>
<dbReference type="FunFam" id="4.10.1000.10:FF:000018">
    <property type="entry name" value="Zinc finger protein"/>
    <property type="match status" value="1"/>
</dbReference>
<dbReference type="Gene3D" id="6.10.250.3220">
    <property type="match status" value="1"/>
</dbReference>
<dbReference type="GO" id="GO:0003729">
    <property type="term" value="F:mRNA binding"/>
    <property type="evidence" value="ECO:0007669"/>
    <property type="project" value="InterPro"/>
</dbReference>
<dbReference type="Proteomes" id="UP000277928">
    <property type="component" value="Unassembled WGS sequence"/>
</dbReference>
<keyword evidence="3 5" id="KW-0863">Zinc-finger</keyword>